<protein>
    <submittedName>
        <fullName evidence="1">FIG01047211: hypothetical protein CDS</fullName>
    </submittedName>
</protein>
<proteinExistence type="predicted"/>
<dbReference type="EMBL" id="LR735282">
    <property type="protein sequence ID" value="VXG72432.1"/>
    <property type="molecule type" value="Genomic_DNA"/>
</dbReference>
<organism evidence="1">
    <name type="scientific">Salmonella derby</name>
    <dbReference type="NCBI Taxonomy" id="28144"/>
    <lineage>
        <taxon>Bacteria</taxon>
        <taxon>Pseudomonadati</taxon>
        <taxon>Pseudomonadota</taxon>
        <taxon>Gammaproteobacteria</taxon>
        <taxon>Enterobacterales</taxon>
        <taxon>Enterobacteriaceae</taxon>
        <taxon>Salmonella</taxon>
    </lineage>
</organism>
<sequence>MLRAAPWGIESPRLTNSPLAKRDLEEYLFNECAFHMQP</sequence>
<evidence type="ECO:0000313" key="1">
    <source>
        <dbReference type="EMBL" id="VXG72432.1"/>
    </source>
</evidence>
<accession>A0A8H2RYG8</accession>
<reference evidence="1" key="1">
    <citation type="submission" date="2019-10" db="EMBL/GenBank/DDBJ databases">
        <authorList>
            <person name="Pongolini S."/>
            <person name="Scaltriti E."/>
            <person name="Menozzi I."/>
        </authorList>
    </citation>
    <scope>NUCLEOTIDE SEQUENCE</scope>
    <source>
        <strain evidence="1">ER1175</strain>
    </source>
</reference>
<name>A0A8H2RYG8_SALDE</name>
<gene>
    <name evidence="1" type="ORF">DER_LOCUS121</name>
</gene>
<dbReference type="AlphaFoldDB" id="A0A8H2RYG8"/>